<dbReference type="Pfam" id="PF13671">
    <property type="entry name" value="AAA_33"/>
    <property type="match status" value="1"/>
</dbReference>
<dbReference type="Gene3D" id="3.40.50.300">
    <property type="entry name" value="P-loop containing nucleotide triphosphate hydrolases"/>
    <property type="match status" value="1"/>
</dbReference>
<reference evidence="2" key="1">
    <citation type="journal article" date="2019" name="Int. J. Syst. Evol. Microbiol.">
        <title>The Global Catalogue of Microorganisms (GCM) 10K type strain sequencing project: providing services to taxonomists for standard genome sequencing and annotation.</title>
        <authorList>
            <consortium name="The Broad Institute Genomics Platform"/>
            <consortium name="The Broad Institute Genome Sequencing Center for Infectious Disease"/>
            <person name="Wu L."/>
            <person name="Ma J."/>
        </authorList>
    </citation>
    <scope>NUCLEOTIDE SEQUENCE [LARGE SCALE GENOMIC DNA]</scope>
    <source>
        <strain evidence="2">WLHS5</strain>
    </source>
</reference>
<organism evidence="1 2">
    <name type="scientific">Saccharopolyspora griseoalba</name>
    <dbReference type="NCBI Taxonomy" id="1431848"/>
    <lineage>
        <taxon>Bacteria</taxon>
        <taxon>Bacillati</taxon>
        <taxon>Actinomycetota</taxon>
        <taxon>Actinomycetes</taxon>
        <taxon>Pseudonocardiales</taxon>
        <taxon>Pseudonocardiaceae</taxon>
        <taxon>Saccharopolyspora</taxon>
    </lineage>
</organism>
<accession>A0ABW2LGK4</accession>
<comment type="caution">
    <text evidence="1">The sequence shown here is derived from an EMBL/GenBank/DDBJ whole genome shotgun (WGS) entry which is preliminary data.</text>
</comment>
<gene>
    <name evidence="1" type="ORF">ACFQRI_01945</name>
</gene>
<sequence length="188" mass="20158">MSPTGSDGALAPVVLLTGPPGAGKSTIAPLLADELDPSVHLHADDFWACIRTGAVLPYLPEAQRQNEVVIDVLVGAAFGYAAGGYHVIVDGVVGPWFLELFRVAARAAGRPLHYAVLRPQEQEVVRRATGRTAENTLTEPEPVREMHRQFSDLGELEHHVLDSTDLAPRATADRLLLGIARGAFRLGT</sequence>
<dbReference type="Proteomes" id="UP001596504">
    <property type="component" value="Unassembled WGS sequence"/>
</dbReference>
<dbReference type="InterPro" id="IPR027417">
    <property type="entry name" value="P-loop_NTPase"/>
</dbReference>
<evidence type="ECO:0000313" key="1">
    <source>
        <dbReference type="EMBL" id="MFC7340157.1"/>
    </source>
</evidence>
<dbReference type="RefSeq" id="WP_380663568.1">
    <property type="nucleotide sequence ID" value="NZ_JBHTCJ010000001.1"/>
</dbReference>
<keyword evidence="2" id="KW-1185">Reference proteome</keyword>
<proteinExistence type="predicted"/>
<dbReference type="SUPFAM" id="SSF52540">
    <property type="entry name" value="P-loop containing nucleoside triphosphate hydrolases"/>
    <property type="match status" value="1"/>
</dbReference>
<dbReference type="EMBL" id="JBHTCJ010000001">
    <property type="protein sequence ID" value="MFC7340157.1"/>
    <property type="molecule type" value="Genomic_DNA"/>
</dbReference>
<name>A0ABW2LGK4_9PSEU</name>
<protein>
    <submittedName>
        <fullName evidence="1">AAA family ATPase</fullName>
    </submittedName>
</protein>
<evidence type="ECO:0000313" key="2">
    <source>
        <dbReference type="Proteomes" id="UP001596504"/>
    </source>
</evidence>